<dbReference type="GO" id="GO:0016567">
    <property type="term" value="P:protein ubiquitination"/>
    <property type="evidence" value="ECO:0007669"/>
    <property type="project" value="TreeGrafter"/>
</dbReference>
<keyword evidence="5" id="KW-0963">Cytoplasm</keyword>
<evidence type="ECO:0000256" key="4">
    <source>
        <dbReference type="ARBA" id="ARBA00012483"/>
    </source>
</evidence>
<dbReference type="GO" id="GO:0005737">
    <property type="term" value="C:cytoplasm"/>
    <property type="evidence" value="ECO:0007669"/>
    <property type="project" value="UniProtKB-SubCell"/>
</dbReference>
<keyword evidence="7" id="KW-0479">Metal-binding</keyword>
<comment type="subcellular location">
    <subcellularLocation>
        <location evidence="2">Cytoplasm</location>
    </subcellularLocation>
</comment>
<evidence type="ECO:0000256" key="1">
    <source>
        <dbReference type="ARBA" id="ARBA00000900"/>
    </source>
</evidence>
<dbReference type="InterPro" id="IPR039133">
    <property type="entry name" value="RNF25"/>
</dbReference>
<comment type="function">
    <text evidence="11">E3 ubiquitin-protein ligase that plays a key role in the RNF14-RNF25 translation quality control pathway, a pathway that takes place when a ribosome has stalled during translation, and which promotes ubiquitination and degradation of translation factors on stalled ribosomes. Catalyzes ubiquitination of RPS27A in response to ribosome collisions, promoting activation of RNF14. RNF25 catalyzes ubiquitination of other ribosomal proteins on stalled ribosomes, such as RPL0, RPL1, RPL12, RPS13 and RPS17. Also involved in ubiquitination and degradation of stalled ETF1/eRF1. Independently of its function in the response to stalled ribosomes, mediates ubiquitination and subsequent proteasomal degradation of NKD2. May also stimulate transcription mediated by NF-kappa-B via its interaction with RELA/p65.</text>
</comment>
<evidence type="ECO:0000256" key="5">
    <source>
        <dbReference type="ARBA" id="ARBA00022490"/>
    </source>
</evidence>
<organism evidence="18 19">
    <name type="scientific">Leptonychotes weddellii</name>
    <name type="common">Weddell seal</name>
    <name type="synonym">Otaria weddellii</name>
    <dbReference type="NCBI Taxonomy" id="9713"/>
    <lineage>
        <taxon>Eukaryota</taxon>
        <taxon>Metazoa</taxon>
        <taxon>Chordata</taxon>
        <taxon>Craniata</taxon>
        <taxon>Vertebrata</taxon>
        <taxon>Euteleostomi</taxon>
        <taxon>Mammalia</taxon>
        <taxon>Eutheria</taxon>
        <taxon>Laurasiatheria</taxon>
        <taxon>Carnivora</taxon>
        <taxon>Caniformia</taxon>
        <taxon>Pinnipedia</taxon>
        <taxon>Phocidae</taxon>
        <taxon>Monachinae</taxon>
        <taxon>Lobodontini</taxon>
        <taxon>Leptonychotes</taxon>
    </lineage>
</organism>
<keyword evidence="9" id="KW-0833">Ubl conjugation pathway</keyword>
<dbReference type="FunFam" id="3.30.40.10:FF:000215">
    <property type="entry name" value="E3 ubiquitin-protein ligase RNF25"/>
    <property type="match status" value="1"/>
</dbReference>
<evidence type="ECO:0000256" key="14">
    <source>
        <dbReference type="ARBA" id="ARBA00067354"/>
    </source>
</evidence>
<dbReference type="InterPro" id="IPR016135">
    <property type="entry name" value="UBQ-conjugating_enzyme/RWD"/>
</dbReference>
<keyword evidence="10" id="KW-0862">Zinc</keyword>
<dbReference type="GO" id="GO:0061630">
    <property type="term" value="F:ubiquitin protein ligase activity"/>
    <property type="evidence" value="ECO:0007669"/>
    <property type="project" value="UniProtKB-EC"/>
</dbReference>
<dbReference type="SMART" id="SM00591">
    <property type="entry name" value="RWD"/>
    <property type="match status" value="1"/>
</dbReference>
<evidence type="ECO:0000256" key="16">
    <source>
        <dbReference type="SAM" id="MobiDB-lite"/>
    </source>
</evidence>
<evidence type="ECO:0000256" key="3">
    <source>
        <dbReference type="ARBA" id="ARBA00004906"/>
    </source>
</evidence>
<dbReference type="SUPFAM" id="SSF54495">
    <property type="entry name" value="UBC-like"/>
    <property type="match status" value="1"/>
</dbReference>
<dbReference type="PROSITE" id="PS50908">
    <property type="entry name" value="RWD"/>
    <property type="match status" value="1"/>
</dbReference>
<evidence type="ECO:0000256" key="15">
    <source>
        <dbReference type="ARBA" id="ARBA00075535"/>
    </source>
</evidence>
<dbReference type="InterPro" id="IPR006575">
    <property type="entry name" value="RWD_dom"/>
</dbReference>
<dbReference type="CTD" id="64320"/>
<feature type="domain" description="RWD" evidence="17">
    <location>
        <begin position="18"/>
        <end position="128"/>
    </location>
</feature>
<dbReference type="PANTHER" id="PTHR13198:SF4">
    <property type="entry name" value="E3 UBIQUITIN-PROTEIN LIGASE RNF25"/>
    <property type="match status" value="1"/>
</dbReference>
<feature type="compositionally biased region" description="Basic and acidic residues" evidence="16">
    <location>
        <begin position="387"/>
        <end position="398"/>
    </location>
</feature>
<proteinExistence type="inferred from homology"/>
<dbReference type="AlphaFoldDB" id="A0A7F8Q346"/>
<feature type="compositionally biased region" description="Basic and acidic residues" evidence="16">
    <location>
        <begin position="352"/>
        <end position="361"/>
    </location>
</feature>
<keyword evidence="18" id="KW-1185">Reference proteome</keyword>
<evidence type="ECO:0000256" key="6">
    <source>
        <dbReference type="ARBA" id="ARBA00022679"/>
    </source>
</evidence>
<dbReference type="GO" id="GO:0008270">
    <property type="term" value="F:zinc ion binding"/>
    <property type="evidence" value="ECO:0007669"/>
    <property type="project" value="UniProtKB-KW"/>
</dbReference>
<comment type="pathway">
    <text evidence="3">Protein modification; protein ubiquitination.</text>
</comment>
<feature type="region of interest" description="Disordered" evidence="16">
    <location>
        <begin position="242"/>
        <end position="277"/>
    </location>
</feature>
<dbReference type="Pfam" id="PF05773">
    <property type="entry name" value="RWD"/>
    <property type="match status" value="1"/>
</dbReference>
<evidence type="ECO:0000256" key="12">
    <source>
        <dbReference type="ARBA" id="ARBA00060737"/>
    </source>
</evidence>
<dbReference type="PANTHER" id="PTHR13198">
    <property type="entry name" value="RING FINGER PROTEIN 25"/>
    <property type="match status" value="1"/>
</dbReference>
<feature type="compositionally biased region" description="Basic and acidic residues" evidence="16">
    <location>
        <begin position="323"/>
        <end position="340"/>
    </location>
</feature>
<dbReference type="GeneID" id="102749821"/>
<dbReference type="GO" id="GO:0005634">
    <property type="term" value="C:nucleus"/>
    <property type="evidence" value="ECO:0007669"/>
    <property type="project" value="TreeGrafter"/>
</dbReference>
<protein>
    <recommendedName>
        <fullName evidence="14">E3 ubiquitin-protein ligase RNF25</fullName>
        <ecNumber evidence="4">2.3.2.27</ecNumber>
    </recommendedName>
    <alternativeName>
        <fullName evidence="15">RING finger protein 25</fullName>
    </alternativeName>
</protein>
<evidence type="ECO:0000256" key="8">
    <source>
        <dbReference type="ARBA" id="ARBA00022771"/>
    </source>
</evidence>
<feature type="compositionally biased region" description="Low complexity" evidence="16">
    <location>
        <begin position="262"/>
        <end position="274"/>
    </location>
</feature>
<evidence type="ECO:0000259" key="17">
    <source>
        <dbReference type="PROSITE" id="PS50908"/>
    </source>
</evidence>
<evidence type="ECO:0000256" key="7">
    <source>
        <dbReference type="ARBA" id="ARBA00022723"/>
    </source>
</evidence>
<reference evidence="19" key="1">
    <citation type="submission" date="2025-08" db="UniProtKB">
        <authorList>
            <consortium name="RefSeq"/>
        </authorList>
    </citation>
    <scope>IDENTIFICATION</scope>
    <source>
        <tissue evidence="19">Liver</tissue>
    </source>
</reference>
<evidence type="ECO:0000256" key="2">
    <source>
        <dbReference type="ARBA" id="ARBA00004496"/>
    </source>
</evidence>
<dbReference type="EC" id="2.3.2.27" evidence="4"/>
<gene>
    <name evidence="19" type="primary">RNF25</name>
</gene>
<feature type="region of interest" description="Disordered" evidence="16">
    <location>
        <begin position="299"/>
        <end position="433"/>
    </location>
</feature>
<comment type="catalytic activity">
    <reaction evidence="1">
        <text>S-ubiquitinyl-[E2 ubiquitin-conjugating enzyme]-L-cysteine + [acceptor protein]-L-lysine = [E2 ubiquitin-conjugating enzyme]-L-cysteine + N(6)-ubiquitinyl-[acceptor protein]-L-lysine.</text>
        <dbReference type="EC" id="2.3.2.27"/>
    </reaction>
</comment>
<dbReference type="FunFam" id="3.10.110.10:FF:000052">
    <property type="entry name" value="Putative e3 ubiquitin-protein ligase rnf25"/>
    <property type="match status" value="1"/>
</dbReference>
<keyword evidence="8" id="KW-0863">Zinc-finger</keyword>
<keyword evidence="6" id="KW-0808">Transferase</keyword>
<dbReference type="Proteomes" id="UP000245341">
    <property type="component" value="Unplaced"/>
</dbReference>
<name>A0A7F8Q346_LEPWE</name>
<dbReference type="CDD" id="cd16470">
    <property type="entry name" value="RING-H2_RNF25"/>
    <property type="match status" value="1"/>
</dbReference>
<dbReference type="CDD" id="cd23818">
    <property type="entry name" value="RWD_RNF25"/>
    <property type="match status" value="1"/>
</dbReference>
<evidence type="ECO:0000256" key="13">
    <source>
        <dbReference type="ARBA" id="ARBA00062899"/>
    </source>
</evidence>
<evidence type="ECO:0000256" key="9">
    <source>
        <dbReference type="ARBA" id="ARBA00022786"/>
    </source>
</evidence>
<dbReference type="Gene3D" id="3.10.110.10">
    <property type="entry name" value="Ubiquitin Conjugating Enzyme"/>
    <property type="match status" value="1"/>
</dbReference>
<dbReference type="RefSeq" id="XP_030875702.1">
    <property type="nucleotide sequence ID" value="XM_031019842.1"/>
</dbReference>
<dbReference type="SUPFAM" id="SSF57850">
    <property type="entry name" value="RING/U-box"/>
    <property type="match status" value="1"/>
</dbReference>
<sequence length="433" mass="48111">MAATASAAAGEEDWVLPSEVEVLESIYLDELQVVKGNGRSSPWEISITLHPATAEDQDSQYVCFTLVLRVPAQYPNEVPQISIRNPRGLSDEQIHKISQALSHVANAGLGTAMLYELIEEKEAFTKTPCYHYFHCHCLARYIEHMERELQARGQEQERPHAATKQKAVGVQCPVCREPLVYDLASLKAAPEPQQPMELYQPNTESLRQQEERKRLYQRQQERGGIIDLEAERNRYFISLQQPPAPVEPESAIEASRGSQPPSALATELSTSSAAQPNLSAPLPVASQYVCEKIAGAGPNQQRLGETQKAMLDPPRASRGPWKQPERRHLKGGECHAHRGSSDTQELPPPEGPLKEPMDLKPEPCSQGVEGPPQEKGPGNWQGPPPRRTRDCARWERSKGRTPGSSYPRLPRGRGAYRPGTRREPLSLESEDGS</sequence>
<evidence type="ECO:0000313" key="18">
    <source>
        <dbReference type="Proteomes" id="UP000245341"/>
    </source>
</evidence>
<evidence type="ECO:0000313" key="19">
    <source>
        <dbReference type="RefSeq" id="XP_030875702.1"/>
    </source>
</evidence>
<comment type="subunit">
    <text evidence="13">Interacts with UBE2D2, and may also interact with UBE2E1 and UBE2E3. Interacts with RELA/p65.</text>
</comment>
<comment type="similarity">
    <text evidence="12">Belongs to the RNF25 family.</text>
</comment>
<accession>A0A7F8Q346</accession>
<evidence type="ECO:0000256" key="10">
    <source>
        <dbReference type="ARBA" id="ARBA00022833"/>
    </source>
</evidence>
<evidence type="ECO:0000256" key="11">
    <source>
        <dbReference type="ARBA" id="ARBA00059811"/>
    </source>
</evidence>